<dbReference type="Proteomes" id="UP000557217">
    <property type="component" value="Unassembled WGS sequence"/>
</dbReference>
<dbReference type="SUPFAM" id="SSF54637">
    <property type="entry name" value="Thioesterase/thiol ester dehydrase-isomerase"/>
    <property type="match status" value="1"/>
</dbReference>
<dbReference type="InterPro" id="IPR052342">
    <property type="entry name" value="MCH/BMMD"/>
</dbReference>
<dbReference type="EMBL" id="JACHGZ010000003">
    <property type="protein sequence ID" value="MBB5148049.1"/>
    <property type="molecule type" value="Genomic_DNA"/>
</dbReference>
<organism evidence="2 3">
    <name type="scientific">Ureibacillus thermosphaericus</name>
    <dbReference type="NCBI Taxonomy" id="51173"/>
    <lineage>
        <taxon>Bacteria</taxon>
        <taxon>Bacillati</taxon>
        <taxon>Bacillota</taxon>
        <taxon>Bacilli</taxon>
        <taxon>Bacillales</taxon>
        <taxon>Caryophanaceae</taxon>
        <taxon>Ureibacillus</taxon>
    </lineage>
</organism>
<sequence>MLNGARTKIGKKIDEIAVGERIHLVETIEDKDLLIYLGLTNDNNPLYIQHEYAKDTFFKKPIVPTIMLNGIVTSAISKHLPGPGSHIREQNIIYLEPVYHYETIEFLLEVQHIDYENNIVSIQVDAMNKSHQQVLHGILKVLPPI</sequence>
<feature type="domain" description="MaoC-like" evidence="1">
    <location>
        <begin position="27"/>
        <end position="119"/>
    </location>
</feature>
<dbReference type="PANTHER" id="PTHR43664:SF1">
    <property type="entry name" value="BETA-METHYLMALYL-COA DEHYDRATASE"/>
    <property type="match status" value="1"/>
</dbReference>
<comment type="caution">
    <text evidence="2">The sequence shown here is derived from an EMBL/GenBank/DDBJ whole genome shotgun (WGS) entry which is preliminary data.</text>
</comment>
<evidence type="ECO:0000313" key="2">
    <source>
        <dbReference type="EMBL" id="MBB5148049.1"/>
    </source>
</evidence>
<dbReference type="RefSeq" id="WP_096551495.1">
    <property type="nucleotide sequence ID" value="NZ_AP018335.1"/>
</dbReference>
<accession>A0A840PNH2</accession>
<reference evidence="2 3" key="1">
    <citation type="submission" date="2020-08" db="EMBL/GenBank/DDBJ databases">
        <title>Genomic Encyclopedia of Type Strains, Phase IV (KMG-IV): sequencing the most valuable type-strain genomes for metagenomic binning, comparative biology and taxonomic classification.</title>
        <authorList>
            <person name="Goeker M."/>
        </authorList>
    </citation>
    <scope>NUCLEOTIDE SEQUENCE [LARGE SCALE GENOMIC DNA]</scope>
    <source>
        <strain evidence="2 3">DSM 10633</strain>
    </source>
</reference>
<dbReference type="AlphaFoldDB" id="A0A840PNH2"/>
<evidence type="ECO:0000313" key="3">
    <source>
        <dbReference type="Proteomes" id="UP000557217"/>
    </source>
</evidence>
<dbReference type="Pfam" id="PF01575">
    <property type="entry name" value="MaoC_dehydratas"/>
    <property type="match status" value="1"/>
</dbReference>
<dbReference type="Gene3D" id="3.10.129.10">
    <property type="entry name" value="Hotdog Thioesterase"/>
    <property type="match status" value="1"/>
</dbReference>
<name>A0A840PNH2_URETH</name>
<dbReference type="PANTHER" id="PTHR43664">
    <property type="entry name" value="MONOAMINE OXIDASE-RELATED"/>
    <property type="match status" value="1"/>
</dbReference>
<keyword evidence="3" id="KW-1185">Reference proteome</keyword>
<gene>
    <name evidence="2" type="ORF">HNR36_000432</name>
</gene>
<evidence type="ECO:0000259" key="1">
    <source>
        <dbReference type="Pfam" id="PF01575"/>
    </source>
</evidence>
<dbReference type="InterPro" id="IPR002539">
    <property type="entry name" value="MaoC-like_dom"/>
</dbReference>
<dbReference type="InterPro" id="IPR029069">
    <property type="entry name" value="HotDog_dom_sf"/>
</dbReference>
<protein>
    <recommendedName>
        <fullName evidence="1">MaoC-like domain-containing protein</fullName>
    </recommendedName>
</protein>
<proteinExistence type="predicted"/>